<dbReference type="InterPro" id="IPR036250">
    <property type="entry name" value="AcylCo_DH-like_C"/>
</dbReference>
<sequence length="779" mass="85079">MSSFDETQGMLRDSVQDFHQRHPAPARVRRLRDGAVPFDREVWQAMAEAGWHSVLVPESLGGLGLGPAEVCLIACELGRGLAPEPFAASSVLVAQVLAALAPVSDRARDLLQAVGQGHQLLALAWQEQVNNFDFDSLELEALPVGPGWVLQGPDKRFIPLASAADGFLIQARLAGQAALFWLDAASCRERLHNARTVDGLNFGDLKLAGLSLSADALIAVGEPVRLALTQGVELARLSSAFELVGVAERALHDTVAYTSQRIQFGKPIASFQVLQHRMVDMWIQCQLARASAQYALLDWLKLGGPEGCVPSLRAARARAAGAALAVGKAAIHLHGGMGIADETDIGLCLKRALALSAWLGNPLWQRGAFLQAQRQASRESAEADQAPLDLVPGADIADLPDESFRRVLAQWIAAHYPPEKRFMKKRAYYADISDWYQALSRQGWLAPSWPKEFGGMGLSPTQQVIYAEEMARHGCARIPDHGLALGKLLMMHGTPEQIRYHLPRVLSGETMWCQGYSEPNAGSDLASLRTRADREGDQLVVNGQKIWTTLGPGADWMFALVRTSKVDGAKQRGITFLLIDLRSPGVRVRPIVNLKGEGEFSEVFFDNVRVPVSNVVGQIDDGWNVANSFLREERIFFGTPRQCEGALAQLDRLSQATQALAHADFRDRYAQLLLDVRDLKAAFELYMGRLRSGEELGPDVSYLKVWGTETYQRIADELVQLAADHGAQMDDVTIGGIATDVMGQYLDSRMPAIFGGSNEIQRNILAKLILNLPSGTAKS</sequence>
<evidence type="ECO:0000256" key="5">
    <source>
        <dbReference type="ARBA" id="ARBA00023002"/>
    </source>
</evidence>
<dbReference type="InterPro" id="IPR046373">
    <property type="entry name" value="Acyl-CoA_Oxase/DH_mid-dom_sf"/>
</dbReference>
<reference evidence="9 10" key="1">
    <citation type="submission" date="2023-02" db="EMBL/GenBank/DDBJ databases">
        <title>Bacterial whole genomic sequence of Curvibacter sp. HBC61.</title>
        <authorList>
            <person name="Le V."/>
            <person name="Ko S.-R."/>
            <person name="Ahn C.-Y."/>
            <person name="Oh H.-M."/>
        </authorList>
    </citation>
    <scope>NUCLEOTIDE SEQUENCE [LARGE SCALE GENOMIC DNA]</scope>
    <source>
        <strain evidence="9 10">HBC61</strain>
    </source>
</reference>
<comment type="cofactor">
    <cofactor evidence="1">
        <name>FAD</name>
        <dbReference type="ChEBI" id="CHEBI:57692"/>
    </cofactor>
</comment>
<dbReference type="InterPro" id="IPR037069">
    <property type="entry name" value="AcylCoA_DH/ox_N_sf"/>
</dbReference>
<evidence type="ECO:0000256" key="2">
    <source>
        <dbReference type="ARBA" id="ARBA00009347"/>
    </source>
</evidence>
<feature type="domain" description="Acyl-CoA dehydrogenase/oxidase C-terminal" evidence="6">
    <location>
        <begin position="230"/>
        <end position="361"/>
    </location>
</feature>
<feature type="domain" description="Acyl-CoA dehydrogenase/oxidase C-terminal" evidence="6">
    <location>
        <begin position="620"/>
        <end position="768"/>
    </location>
</feature>
<dbReference type="Pfam" id="PF02771">
    <property type="entry name" value="Acyl-CoA_dh_N"/>
    <property type="match status" value="2"/>
</dbReference>
<comment type="caution">
    <text evidence="9">The sequence shown here is derived from an EMBL/GenBank/DDBJ whole genome shotgun (WGS) entry which is preliminary data.</text>
</comment>
<dbReference type="InterPro" id="IPR006091">
    <property type="entry name" value="Acyl-CoA_Oxase/DH_mid-dom"/>
</dbReference>
<organism evidence="9 10">
    <name type="scientific">Curvibacter cyanobacteriorum</name>
    <dbReference type="NCBI Taxonomy" id="3026422"/>
    <lineage>
        <taxon>Bacteria</taxon>
        <taxon>Pseudomonadati</taxon>
        <taxon>Pseudomonadota</taxon>
        <taxon>Betaproteobacteria</taxon>
        <taxon>Burkholderiales</taxon>
        <taxon>Comamonadaceae</taxon>
        <taxon>Curvibacter</taxon>
    </lineage>
</organism>
<keyword evidence="4" id="KW-0274">FAD</keyword>
<dbReference type="SUPFAM" id="SSF56645">
    <property type="entry name" value="Acyl-CoA dehydrogenase NM domain-like"/>
    <property type="match status" value="2"/>
</dbReference>
<evidence type="ECO:0000256" key="3">
    <source>
        <dbReference type="ARBA" id="ARBA00022630"/>
    </source>
</evidence>
<dbReference type="InterPro" id="IPR009100">
    <property type="entry name" value="AcylCoA_DH/oxidase_NM_dom_sf"/>
</dbReference>
<accession>A0ABT5MY41</accession>
<feature type="domain" description="Acyl-CoA dehydrogenase/oxidase N-terminal" evidence="8">
    <location>
        <begin position="6"/>
        <end position="98"/>
    </location>
</feature>
<dbReference type="InterPro" id="IPR013786">
    <property type="entry name" value="AcylCoA_DH/ox_N"/>
</dbReference>
<dbReference type="Pfam" id="PF02770">
    <property type="entry name" value="Acyl-CoA_dh_M"/>
    <property type="match status" value="1"/>
</dbReference>
<evidence type="ECO:0000256" key="4">
    <source>
        <dbReference type="ARBA" id="ARBA00022827"/>
    </source>
</evidence>
<dbReference type="CDD" id="cd00567">
    <property type="entry name" value="ACAD"/>
    <property type="match status" value="1"/>
</dbReference>
<dbReference type="RefSeq" id="WP_273949822.1">
    <property type="nucleotide sequence ID" value="NZ_JAQSIP010000002.1"/>
</dbReference>
<keyword evidence="10" id="KW-1185">Reference proteome</keyword>
<evidence type="ECO:0000259" key="8">
    <source>
        <dbReference type="Pfam" id="PF02771"/>
    </source>
</evidence>
<name>A0ABT5MY41_9BURK</name>
<dbReference type="InterPro" id="IPR009075">
    <property type="entry name" value="AcylCo_DH/oxidase_C"/>
</dbReference>
<evidence type="ECO:0000256" key="1">
    <source>
        <dbReference type="ARBA" id="ARBA00001974"/>
    </source>
</evidence>
<feature type="domain" description="Acyl-CoA oxidase/dehydrogenase middle" evidence="7">
    <location>
        <begin position="513"/>
        <end position="608"/>
    </location>
</feature>
<evidence type="ECO:0000259" key="7">
    <source>
        <dbReference type="Pfam" id="PF02770"/>
    </source>
</evidence>
<dbReference type="PANTHER" id="PTHR43292">
    <property type="entry name" value="ACYL-COA DEHYDROGENASE"/>
    <property type="match status" value="1"/>
</dbReference>
<evidence type="ECO:0000313" key="9">
    <source>
        <dbReference type="EMBL" id="MDD0838206.1"/>
    </source>
</evidence>
<comment type="similarity">
    <text evidence="2">Belongs to the acyl-CoA dehydrogenase family.</text>
</comment>
<keyword evidence="3" id="KW-0285">Flavoprotein</keyword>
<evidence type="ECO:0000259" key="6">
    <source>
        <dbReference type="Pfam" id="PF00441"/>
    </source>
</evidence>
<gene>
    <name evidence="9" type="ORF">PSQ40_06455</name>
</gene>
<keyword evidence="5" id="KW-0560">Oxidoreductase</keyword>
<protein>
    <submittedName>
        <fullName evidence="9">Acyl-CoA dehydrogenase</fullName>
    </submittedName>
</protein>
<dbReference type="InterPro" id="IPR052161">
    <property type="entry name" value="Mycobact_Acyl-CoA_DH"/>
</dbReference>
<dbReference type="EMBL" id="JAQSIP010000002">
    <property type="protein sequence ID" value="MDD0838206.1"/>
    <property type="molecule type" value="Genomic_DNA"/>
</dbReference>
<feature type="domain" description="Acyl-CoA dehydrogenase/oxidase N-terminal" evidence="8">
    <location>
        <begin position="402"/>
        <end position="509"/>
    </location>
</feature>
<dbReference type="Pfam" id="PF00441">
    <property type="entry name" value="Acyl-CoA_dh_1"/>
    <property type="match status" value="2"/>
</dbReference>
<dbReference type="SUPFAM" id="SSF47203">
    <property type="entry name" value="Acyl-CoA dehydrogenase C-terminal domain-like"/>
    <property type="match status" value="2"/>
</dbReference>
<dbReference type="Proteomes" id="UP001528673">
    <property type="component" value="Unassembled WGS sequence"/>
</dbReference>
<dbReference type="Gene3D" id="2.40.110.10">
    <property type="entry name" value="Butyryl-CoA Dehydrogenase, subunit A, domain 2"/>
    <property type="match status" value="2"/>
</dbReference>
<dbReference type="Gene3D" id="1.20.140.10">
    <property type="entry name" value="Butyryl-CoA Dehydrogenase, subunit A, domain 3"/>
    <property type="match status" value="2"/>
</dbReference>
<dbReference type="PANTHER" id="PTHR43292:SF3">
    <property type="entry name" value="ACYL-COA DEHYDROGENASE FADE29"/>
    <property type="match status" value="1"/>
</dbReference>
<dbReference type="Gene3D" id="1.10.540.10">
    <property type="entry name" value="Acyl-CoA dehydrogenase/oxidase, N-terminal domain"/>
    <property type="match status" value="2"/>
</dbReference>
<evidence type="ECO:0000313" key="10">
    <source>
        <dbReference type="Proteomes" id="UP001528673"/>
    </source>
</evidence>
<proteinExistence type="inferred from homology"/>